<sequence>MSKNSGFLSFIDELKSELNDIKTQLNEEHESYNGNVLRASTKPKNKKNQNKSKKNNYKQKSYGSFESSEGKSIMTSSMEGQGLEGHSIEGNSMMTESMEGRSQMYSSHKMENTNSIKESHNLEKLIKKKNDKLGLKDRENLLRAVVYSEIIGKPKSLK</sequence>
<organism evidence="2 3">
    <name type="scientific">Parvimonas parva</name>
    <dbReference type="NCBI Taxonomy" id="2769485"/>
    <lineage>
        <taxon>Bacteria</taxon>
        <taxon>Bacillati</taxon>
        <taxon>Bacillota</taxon>
        <taxon>Tissierellia</taxon>
        <taxon>Tissierellales</taxon>
        <taxon>Peptoniphilaceae</taxon>
        <taxon>Parvimonas</taxon>
    </lineage>
</organism>
<comment type="caution">
    <text evidence="2">The sequence shown here is derived from an EMBL/GenBank/DDBJ whole genome shotgun (WGS) entry which is preliminary data.</text>
</comment>
<feature type="region of interest" description="Disordered" evidence="1">
    <location>
        <begin position="26"/>
        <end position="120"/>
    </location>
</feature>
<gene>
    <name evidence="2" type="ORF">IBJ83_06630</name>
</gene>
<feature type="compositionally biased region" description="Basic residues" evidence="1">
    <location>
        <begin position="41"/>
        <end position="57"/>
    </location>
</feature>
<keyword evidence="3" id="KW-1185">Reference proteome</keyword>
<dbReference type="RefSeq" id="WP_201275854.1">
    <property type="nucleotide sequence ID" value="NZ_JACVDA010000019.1"/>
</dbReference>
<dbReference type="EMBL" id="JACVDA010000019">
    <property type="protein sequence ID" value="MBK1468990.1"/>
    <property type="molecule type" value="Genomic_DNA"/>
</dbReference>
<evidence type="ECO:0000313" key="3">
    <source>
        <dbReference type="Proteomes" id="UP000823123"/>
    </source>
</evidence>
<protein>
    <submittedName>
        <fullName evidence="2">Uncharacterized protein</fullName>
    </submittedName>
</protein>
<accession>A0ABS1CBT4</accession>
<proteinExistence type="predicted"/>
<dbReference type="Proteomes" id="UP000823123">
    <property type="component" value="Unassembled WGS sequence"/>
</dbReference>
<reference evidence="2 3" key="1">
    <citation type="submission" date="2020-09" db="EMBL/GenBank/DDBJ databases">
        <title>Parvimonas S3374 sp. nov.</title>
        <authorList>
            <person name="Buhl M."/>
        </authorList>
    </citation>
    <scope>NUCLEOTIDE SEQUENCE [LARGE SCALE GENOMIC DNA]</scope>
    <source>
        <strain evidence="2 3">S3374</strain>
    </source>
</reference>
<name>A0ABS1CBT4_9FIRM</name>
<evidence type="ECO:0000313" key="2">
    <source>
        <dbReference type="EMBL" id="MBK1468990.1"/>
    </source>
</evidence>
<evidence type="ECO:0000256" key="1">
    <source>
        <dbReference type="SAM" id="MobiDB-lite"/>
    </source>
</evidence>